<keyword evidence="2" id="KW-1133">Transmembrane helix</keyword>
<dbReference type="PANTHER" id="PTHR36383:SF1">
    <property type="entry name" value="PROTEIN, PUTATIVE-RELATED"/>
    <property type="match status" value="1"/>
</dbReference>
<keyword evidence="4" id="KW-1185">Reference proteome</keyword>
<keyword evidence="2" id="KW-0812">Transmembrane</keyword>
<accession>A0AAW1PIZ5</accession>
<feature type="transmembrane region" description="Helical" evidence="2">
    <location>
        <begin position="157"/>
        <end position="174"/>
    </location>
</feature>
<sequence>MRLREIKHAASQSRCHSCWRARITSHRARGQPRLRCLAAGAQDQASNLQHKARQLLEDSPEALERLQAVDDAAAVVARLQEERAKVERLMQAQAASTSTDRDNEEQSAKRDALIRDVQEALQDMAEAQERLTSARFERSQLQDQVDRDADRIESAKAGAVAALGGLVAELPFALSGDRNLLTLAFVLGSAALSAALLGIVLRYAARENWSDGQLKQGVIMAGFMVVGLPNQEYV</sequence>
<dbReference type="PANTHER" id="PTHR36383">
    <property type="entry name" value="OS09G0529350 PROTEIN"/>
    <property type="match status" value="1"/>
</dbReference>
<feature type="compositionally biased region" description="Basic and acidic residues" evidence="1">
    <location>
        <begin position="99"/>
        <end position="110"/>
    </location>
</feature>
<protein>
    <submittedName>
        <fullName evidence="3">Uncharacterized protein</fullName>
    </submittedName>
</protein>
<dbReference type="Proteomes" id="UP001465755">
    <property type="component" value="Unassembled WGS sequence"/>
</dbReference>
<evidence type="ECO:0000256" key="1">
    <source>
        <dbReference type="SAM" id="MobiDB-lite"/>
    </source>
</evidence>
<keyword evidence="2" id="KW-0472">Membrane</keyword>
<feature type="region of interest" description="Disordered" evidence="1">
    <location>
        <begin position="90"/>
        <end position="110"/>
    </location>
</feature>
<comment type="caution">
    <text evidence="3">The sequence shown here is derived from an EMBL/GenBank/DDBJ whole genome shotgun (WGS) entry which is preliminary data.</text>
</comment>
<organism evidence="3 4">
    <name type="scientific">Symbiochloris irregularis</name>
    <dbReference type="NCBI Taxonomy" id="706552"/>
    <lineage>
        <taxon>Eukaryota</taxon>
        <taxon>Viridiplantae</taxon>
        <taxon>Chlorophyta</taxon>
        <taxon>core chlorophytes</taxon>
        <taxon>Trebouxiophyceae</taxon>
        <taxon>Trebouxiales</taxon>
        <taxon>Trebouxiaceae</taxon>
        <taxon>Symbiochloris</taxon>
    </lineage>
</organism>
<dbReference type="AlphaFoldDB" id="A0AAW1PIZ5"/>
<evidence type="ECO:0000313" key="3">
    <source>
        <dbReference type="EMBL" id="KAK9809421.1"/>
    </source>
</evidence>
<evidence type="ECO:0000256" key="2">
    <source>
        <dbReference type="SAM" id="Phobius"/>
    </source>
</evidence>
<evidence type="ECO:0000313" key="4">
    <source>
        <dbReference type="Proteomes" id="UP001465755"/>
    </source>
</evidence>
<gene>
    <name evidence="3" type="ORF">WJX73_005050</name>
</gene>
<reference evidence="3 4" key="1">
    <citation type="journal article" date="2024" name="Nat. Commun.">
        <title>Phylogenomics reveals the evolutionary origins of lichenization in chlorophyte algae.</title>
        <authorList>
            <person name="Puginier C."/>
            <person name="Libourel C."/>
            <person name="Otte J."/>
            <person name="Skaloud P."/>
            <person name="Haon M."/>
            <person name="Grisel S."/>
            <person name="Petersen M."/>
            <person name="Berrin J.G."/>
            <person name="Delaux P.M."/>
            <person name="Dal Grande F."/>
            <person name="Keller J."/>
        </authorList>
    </citation>
    <scope>NUCLEOTIDE SEQUENCE [LARGE SCALE GENOMIC DNA]</scope>
    <source>
        <strain evidence="3 4">SAG 2036</strain>
    </source>
</reference>
<name>A0AAW1PIZ5_9CHLO</name>
<feature type="transmembrane region" description="Helical" evidence="2">
    <location>
        <begin position="180"/>
        <end position="205"/>
    </location>
</feature>
<proteinExistence type="predicted"/>
<dbReference type="EMBL" id="JALJOQ010000020">
    <property type="protein sequence ID" value="KAK9809421.1"/>
    <property type="molecule type" value="Genomic_DNA"/>
</dbReference>